<dbReference type="Pfam" id="PF02518">
    <property type="entry name" value="HATPase_c"/>
    <property type="match status" value="1"/>
</dbReference>
<comment type="catalytic activity">
    <reaction evidence="1">
        <text>ATP + protein L-histidine = ADP + protein N-phospho-L-histidine.</text>
        <dbReference type="EC" id="2.7.13.3"/>
    </reaction>
</comment>
<keyword evidence="4" id="KW-0472">Membrane</keyword>
<dbReference type="RefSeq" id="WP_208832301.1">
    <property type="nucleotide sequence ID" value="NZ_CP072110.1"/>
</dbReference>
<evidence type="ECO:0000256" key="2">
    <source>
        <dbReference type="ARBA" id="ARBA00012438"/>
    </source>
</evidence>
<dbReference type="Proteomes" id="UP000682739">
    <property type="component" value="Chromosome"/>
</dbReference>
<dbReference type="InterPro" id="IPR003594">
    <property type="entry name" value="HATPase_dom"/>
</dbReference>
<keyword evidence="7" id="KW-1185">Reference proteome</keyword>
<dbReference type="EC" id="2.7.13.3" evidence="2"/>
<reference evidence="6" key="1">
    <citation type="submission" date="2021-03" db="EMBL/GenBank/DDBJ databases">
        <title>Description of Psychrosphaera ytuae sp. nov. isolated from deep sea sediment of South China Sea.</title>
        <authorList>
            <person name="Zhang J."/>
            <person name="Xu X.-D."/>
        </authorList>
    </citation>
    <scope>NUCLEOTIDE SEQUENCE</scope>
    <source>
        <strain evidence="6">MTZ26</strain>
    </source>
</reference>
<evidence type="ECO:0000313" key="7">
    <source>
        <dbReference type="Proteomes" id="UP000682739"/>
    </source>
</evidence>
<dbReference type="GO" id="GO:0000155">
    <property type="term" value="F:phosphorelay sensor kinase activity"/>
    <property type="evidence" value="ECO:0007669"/>
    <property type="project" value="InterPro"/>
</dbReference>
<keyword evidence="4" id="KW-1133">Transmembrane helix</keyword>
<feature type="transmembrane region" description="Helical" evidence="4">
    <location>
        <begin position="12"/>
        <end position="33"/>
    </location>
</feature>
<dbReference type="InterPro" id="IPR003661">
    <property type="entry name" value="HisK_dim/P_dom"/>
</dbReference>
<gene>
    <name evidence="6" type="ORF">J1N51_01815</name>
</gene>
<protein>
    <recommendedName>
        <fullName evidence="2">histidine kinase</fullName>
        <ecNumber evidence="2">2.7.13.3</ecNumber>
    </recommendedName>
</protein>
<evidence type="ECO:0000256" key="3">
    <source>
        <dbReference type="SAM" id="Coils"/>
    </source>
</evidence>
<evidence type="ECO:0000259" key="5">
    <source>
        <dbReference type="PROSITE" id="PS50109"/>
    </source>
</evidence>
<dbReference type="Gene3D" id="1.10.287.130">
    <property type="match status" value="1"/>
</dbReference>
<dbReference type="InterPro" id="IPR036890">
    <property type="entry name" value="HATPase_C_sf"/>
</dbReference>
<proteinExistence type="predicted"/>
<dbReference type="KEGG" id="psym:J1N51_01815"/>
<dbReference type="Pfam" id="PF21623">
    <property type="entry name" value="HK_sensor_dom_bact"/>
    <property type="match status" value="1"/>
</dbReference>
<sequence>MDESEHSKGSINGVLVLTLSLSLITTLFVYSILKTEKVSRLQSTQDLIINQASILFTKQVANIRQSSFLIFQYIKDGHSVQKTFNPEPLLNKVSTLLPNISQVRVLDEDGTELVRVNVRDGIATTVASEELQNKSNRDYYLQAKKLAPDSLYLSQIDLNIEQGVVVKPIEPTIRAVYHWQLEKRFYLVINYQLTELYQQLRNLSTDSTFLKVSAGTDYFIIHPDKKKEWASSFEERNATLSNEYPSLADTLNNNVSTRFYYDSELGYVSGLKLSILNEEINDKDSTSGLNDLIFLTITKKDQELILFYNVYVYTLLTLFLSIVVFGLLGYKELSQKRELKRLNQQLDHEHKQLKCALEIEQKLKDELVQAEKMASLGFLVSGVAHELNTPIGAAKMTSSNLKTINQDFGLKIEQGISKSDLLELVEGNVSGNQHIQNCLQKSSDIIKRFKRLAVDRHEEEVQTFDLITIINDVLDSMGPILREAKITTKLHAPKILEMQSYPGALSQTIQNIVKNSMDHAFEGVTFRRIDISANASRDSVQIVFEDNGIGLSQTINDVFEPFATTARHQGNTGLGLHLVHQWVNQLLKGSVSISTRNEGGTSVNIRVARYISDKPDSNEN</sequence>
<evidence type="ECO:0000313" key="6">
    <source>
        <dbReference type="EMBL" id="QTH64246.1"/>
    </source>
</evidence>
<dbReference type="PANTHER" id="PTHR43065">
    <property type="entry name" value="SENSOR HISTIDINE KINASE"/>
    <property type="match status" value="1"/>
</dbReference>
<organism evidence="6 7">
    <name type="scientific">Psychrosphaera ytuae</name>
    <dbReference type="NCBI Taxonomy" id="2820710"/>
    <lineage>
        <taxon>Bacteria</taxon>
        <taxon>Pseudomonadati</taxon>
        <taxon>Pseudomonadota</taxon>
        <taxon>Gammaproteobacteria</taxon>
        <taxon>Alteromonadales</taxon>
        <taxon>Pseudoalteromonadaceae</taxon>
        <taxon>Psychrosphaera</taxon>
    </lineage>
</organism>
<feature type="coiled-coil region" evidence="3">
    <location>
        <begin position="336"/>
        <end position="373"/>
    </location>
</feature>
<dbReference type="SUPFAM" id="SSF55874">
    <property type="entry name" value="ATPase domain of HSP90 chaperone/DNA topoisomerase II/histidine kinase"/>
    <property type="match status" value="1"/>
</dbReference>
<dbReference type="PROSITE" id="PS50109">
    <property type="entry name" value="HIS_KIN"/>
    <property type="match status" value="1"/>
</dbReference>
<feature type="transmembrane region" description="Helical" evidence="4">
    <location>
        <begin position="310"/>
        <end position="330"/>
    </location>
</feature>
<dbReference type="InterPro" id="IPR029151">
    <property type="entry name" value="Sensor-like_sf"/>
</dbReference>
<dbReference type="SUPFAM" id="SSF103190">
    <property type="entry name" value="Sensory domain-like"/>
    <property type="match status" value="1"/>
</dbReference>
<keyword evidence="6" id="KW-0808">Transferase</keyword>
<dbReference type="AlphaFoldDB" id="A0A975HIG8"/>
<evidence type="ECO:0000256" key="1">
    <source>
        <dbReference type="ARBA" id="ARBA00000085"/>
    </source>
</evidence>
<dbReference type="InterPro" id="IPR048760">
    <property type="entry name" value="VP0354-like_sensor_dom"/>
</dbReference>
<dbReference type="Gene3D" id="3.30.450.20">
    <property type="entry name" value="PAS domain"/>
    <property type="match status" value="1"/>
</dbReference>
<dbReference type="Gene3D" id="3.30.565.10">
    <property type="entry name" value="Histidine kinase-like ATPase, C-terminal domain"/>
    <property type="match status" value="1"/>
</dbReference>
<keyword evidence="4" id="KW-0812">Transmembrane</keyword>
<keyword evidence="6" id="KW-0418">Kinase</keyword>
<feature type="domain" description="Histidine kinase" evidence="5">
    <location>
        <begin position="382"/>
        <end position="611"/>
    </location>
</feature>
<dbReference type="EMBL" id="CP072110">
    <property type="protein sequence ID" value="QTH64246.1"/>
    <property type="molecule type" value="Genomic_DNA"/>
</dbReference>
<dbReference type="PANTHER" id="PTHR43065:SF47">
    <property type="match status" value="1"/>
</dbReference>
<name>A0A975HIG8_9GAMM</name>
<dbReference type="InterPro" id="IPR005467">
    <property type="entry name" value="His_kinase_dom"/>
</dbReference>
<dbReference type="CDD" id="cd00082">
    <property type="entry name" value="HisKA"/>
    <property type="match status" value="1"/>
</dbReference>
<keyword evidence="3" id="KW-0175">Coiled coil</keyword>
<dbReference type="SMART" id="SM00387">
    <property type="entry name" value="HATPase_c"/>
    <property type="match status" value="1"/>
</dbReference>
<accession>A0A975HIG8</accession>
<evidence type="ECO:0000256" key="4">
    <source>
        <dbReference type="SAM" id="Phobius"/>
    </source>
</evidence>